<dbReference type="SMART" id="SM00903">
    <property type="entry name" value="Flavin_Reduct"/>
    <property type="match status" value="1"/>
</dbReference>
<dbReference type="Gene3D" id="2.30.110.10">
    <property type="entry name" value="Electron Transport, Fmn-binding Protein, Chain A"/>
    <property type="match status" value="1"/>
</dbReference>
<dbReference type="PANTHER" id="PTHR30466">
    <property type="entry name" value="FLAVIN REDUCTASE"/>
    <property type="match status" value="1"/>
</dbReference>
<dbReference type="EC" id="1.-.-.-" evidence="4"/>
<dbReference type="SUPFAM" id="SSF50475">
    <property type="entry name" value="FMN-binding split barrel"/>
    <property type="match status" value="1"/>
</dbReference>
<evidence type="ECO:0000313" key="5">
    <source>
        <dbReference type="Proteomes" id="UP001330812"/>
    </source>
</evidence>
<dbReference type="InterPro" id="IPR002563">
    <property type="entry name" value="Flavin_Rdtase-like_dom"/>
</dbReference>
<accession>A0ABZ1IGY8</accession>
<dbReference type="EMBL" id="CP142149">
    <property type="protein sequence ID" value="WSE33735.1"/>
    <property type="molecule type" value="Genomic_DNA"/>
</dbReference>
<organism evidence="4 5">
    <name type="scientific">Amycolatopsis rhabdoformis</name>
    <dbReference type="NCBI Taxonomy" id="1448059"/>
    <lineage>
        <taxon>Bacteria</taxon>
        <taxon>Bacillati</taxon>
        <taxon>Actinomycetota</taxon>
        <taxon>Actinomycetes</taxon>
        <taxon>Pseudonocardiales</taxon>
        <taxon>Pseudonocardiaceae</taxon>
        <taxon>Amycolatopsis</taxon>
    </lineage>
</organism>
<dbReference type="PANTHER" id="PTHR30466:SF11">
    <property type="entry name" value="FLAVIN-DEPENDENT MONOOXYGENASE, REDUCTASE SUBUNIT HSAB"/>
    <property type="match status" value="1"/>
</dbReference>
<dbReference type="InterPro" id="IPR012349">
    <property type="entry name" value="Split_barrel_FMN-bd"/>
</dbReference>
<dbReference type="Pfam" id="PF01613">
    <property type="entry name" value="Flavin_Reduct"/>
    <property type="match status" value="1"/>
</dbReference>
<comment type="similarity">
    <text evidence="1">Belongs to the non-flavoprotein flavin reductase family.</text>
</comment>
<proteinExistence type="inferred from homology"/>
<evidence type="ECO:0000256" key="1">
    <source>
        <dbReference type="ARBA" id="ARBA00008898"/>
    </source>
</evidence>
<gene>
    <name evidence="4" type="ORF">VSH64_16745</name>
</gene>
<keyword evidence="2 4" id="KW-0560">Oxidoreductase</keyword>
<sequence>MDNRTPTELPQVEPTHMREVLGHFASGVVVVTALTPDGPAGFTCQSFSSLSLDPPLVSFAPARSSTSWPKIRAAGLFCVNVLAEDHAELSTAFARSGTDKYAGVQWRPAPSGAPVLDGVSAWIDCTLEHEYAGGDHTIVAARVRALGADASRTPLLFHRGAYGITGRDRDQ</sequence>
<keyword evidence="5" id="KW-1185">Reference proteome</keyword>
<evidence type="ECO:0000259" key="3">
    <source>
        <dbReference type="SMART" id="SM00903"/>
    </source>
</evidence>
<dbReference type="RefSeq" id="WP_326836534.1">
    <property type="nucleotide sequence ID" value="NZ_CP142149.1"/>
</dbReference>
<dbReference type="GO" id="GO:0016491">
    <property type="term" value="F:oxidoreductase activity"/>
    <property type="evidence" value="ECO:0007669"/>
    <property type="project" value="UniProtKB-KW"/>
</dbReference>
<dbReference type="InterPro" id="IPR050268">
    <property type="entry name" value="NADH-dep_flavin_reductase"/>
</dbReference>
<evidence type="ECO:0000313" key="4">
    <source>
        <dbReference type="EMBL" id="WSE33735.1"/>
    </source>
</evidence>
<dbReference type="Proteomes" id="UP001330812">
    <property type="component" value="Chromosome"/>
</dbReference>
<protein>
    <submittedName>
        <fullName evidence="4">Flavin reductase family protein</fullName>
        <ecNumber evidence="4">1.-.-.-</ecNumber>
    </submittedName>
</protein>
<evidence type="ECO:0000256" key="2">
    <source>
        <dbReference type="ARBA" id="ARBA00023002"/>
    </source>
</evidence>
<feature type="domain" description="Flavin reductase like" evidence="3">
    <location>
        <begin position="21"/>
        <end position="164"/>
    </location>
</feature>
<reference evidence="4 5" key="1">
    <citation type="journal article" date="2015" name="Int. J. Syst. Evol. Microbiol.">
        <title>Amycolatopsis rhabdoformis sp. nov., an actinomycete isolated from a tropical forest soil.</title>
        <authorList>
            <person name="Souza W.R."/>
            <person name="Silva R.E."/>
            <person name="Goodfellow M."/>
            <person name="Busarakam K."/>
            <person name="Figueiro F.S."/>
            <person name="Ferreira D."/>
            <person name="Rodrigues-Filho E."/>
            <person name="Moraes L.A.B."/>
            <person name="Zucchi T.D."/>
        </authorList>
    </citation>
    <scope>NUCLEOTIDE SEQUENCE [LARGE SCALE GENOMIC DNA]</scope>
    <source>
        <strain evidence="4 5">NCIMB 14900</strain>
    </source>
</reference>
<name>A0ABZ1IGY8_9PSEU</name>